<organism evidence="6">
    <name type="scientific">Symploca sp. SIO1C4</name>
    <dbReference type="NCBI Taxonomy" id="2607765"/>
    <lineage>
        <taxon>Bacteria</taxon>
        <taxon>Bacillati</taxon>
        <taxon>Cyanobacteriota</taxon>
        <taxon>Cyanophyceae</taxon>
        <taxon>Coleofasciculales</taxon>
        <taxon>Coleofasciculaceae</taxon>
        <taxon>Symploca</taxon>
    </lineage>
</organism>
<dbReference type="NCBIfam" id="TIGR02817">
    <property type="entry name" value="adh_fam_1"/>
    <property type="match status" value="1"/>
</dbReference>
<dbReference type="InterPro" id="IPR050700">
    <property type="entry name" value="YIM1/Zinc_Alcohol_DH_Fams"/>
</dbReference>
<name>A0A6B3NFF6_9CYAN</name>
<protein>
    <recommendedName>
        <fullName evidence="4">Zinc-type alcohol dehydrogenase-like protein</fullName>
    </recommendedName>
</protein>
<comment type="similarity">
    <text evidence="4">Belongs to the zinc-containing alcohol dehydrogenase family. Quinone oxidoreductase subfamily.</text>
</comment>
<dbReference type="Gene3D" id="3.90.180.10">
    <property type="entry name" value="Medium-chain alcohol dehydrogenases, catalytic domain"/>
    <property type="match status" value="1"/>
</dbReference>
<dbReference type="InterPro" id="IPR013154">
    <property type="entry name" value="ADH-like_N"/>
</dbReference>
<gene>
    <name evidence="6" type="ORF">F6J89_17540</name>
</gene>
<evidence type="ECO:0000259" key="5">
    <source>
        <dbReference type="SMART" id="SM00829"/>
    </source>
</evidence>
<dbReference type="InterPro" id="IPR020843">
    <property type="entry name" value="ER"/>
</dbReference>
<dbReference type="SUPFAM" id="SSF51735">
    <property type="entry name" value="NAD(P)-binding Rossmann-fold domains"/>
    <property type="match status" value="1"/>
</dbReference>
<dbReference type="CDD" id="cd08252">
    <property type="entry name" value="AL_MDR"/>
    <property type="match status" value="1"/>
</dbReference>
<proteinExistence type="inferred from homology"/>
<evidence type="ECO:0000313" key="6">
    <source>
        <dbReference type="EMBL" id="NER29372.1"/>
    </source>
</evidence>
<dbReference type="PANTHER" id="PTHR11695:SF294">
    <property type="entry name" value="RETICULON-4-INTERACTING PROTEIN 1, MITOCHONDRIAL"/>
    <property type="match status" value="1"/>
</dbReference>
<dbReference type="InterPro" id="IPR036291">
    <property type="entry name" value="NAD(P)-bd_dom_sf"/>
</dbReference>
<comment type="caution">
    <text evidence="6">The sequence shown here is derived from an EMBL/GenBank/DDBJ whole genome shotgun (WGS) entry which is preliminary data.</text>
</comment>
<dbReference type="SUPFAM" id="SSF50129">
    <property type="entry name" value="GroES-like"/>
    <property type="match status" value="1"/>
</dbReference>
<sequence>MKAVGLTQYLPINNENSLLDLEIPKPTAKGKDLLVQVKAVSVNPVDTKVRAPKDKVESEPRILGWDSAGVVVEVGEEVTEFQPVDEVYYAGDITRPGSNSEFHLVDARIVGRKPKNLDFASAAAFPLTGITAWEALFERLNIDKKGADAGKSILIINGAGGVGSIAIQLAKELAKLNVIATASRPETIAWCQKLGADQVVNHRHNLAEEIDKIGYQNVDYILCLNDTDGHWQAMTKAIKPQGMICSIVENEQPLDMDTLKSKSAGIVWEFMFTRSMYQTEDMAEQSNLLNELSQLIEDGVIITTCNDVIKPINAKNLRDVHQRLEKGRTIGKIVLTEWS</sequence>
<dbReference type="Pfam" id="PF13602">
    <property type="entry name" value="ADH_zinc_N_2"/>
    <property type="match status" value="1"/>
</dbReference>
<dbReference type="InterPro" id="IPR011032">
    <property type="entry name" value="GroES-like_sf"/>
</dbReference>
<dbReference type="EMBL" id="JAAHFQ010000357">
    <property type="protein sequence ID" value="NER29372.1"/>
    <property type="molecule type" value="Genomic_DNA"/>
</dbReference>
<evidence type="ECO:0000256" key="2">
    <source>
        <dbReference type="ARBA" id="ARBA00022833"/>
    </source>
</evidence>
<dbReference type="Pfam" id="PF08240">
    <property type="entry name" value="ADH_N"/>
    <property type="match status" value="1"/>
</dbReference>
<dbReference type="PANTHER" id="PTHR11695">
    <property type="entry name" value="ALCOHOL DEHYDROGENASE RELATED"/>
    <property type="match status" value="1"/>
</dbReference>
<evidence type="ECO:0000256" key="4">
    <source>
        <dbReference type="RuleBase" id="RU364000"/>
    </source>
</evidence>
<keyword evidence="2 4" id="KW-0862">Zinc</keyword>
<dbReference type="InterPro" id="IPR014182">
    <property type="entry name" value="ADH_Zn_typ-1"/>
</dbReference>
<reference evidence="6" key="1">
    <citation type="submission" date="2019-11" db="EMBL/GenBank/DDBJ databases">
        <title>Genomic insights into an expanded diversity of filamentous marine cyanobacteria reveals the extraordinary biosynthetic potential of Moorea and Okeania.</title>
        <authorList>
            <person name="Ferreira Leao T."/>
            <person name="Wang M."/>
            <person name="Moss N."/>
            <person name="Da Silva R."/>
            <person name="Sanders J."/>
            <person name="Nurk S."/>
            <person name="Gurevich A."/>
            <person name="Humphrey G."/>
            <person name="Reher R."/>
            <person name="Zhu Q."/>
            <person name="Belda-Ferre P."/>
            <person name="Glukhov E."/>
            <person name="Rex R."/>
            <person name="Dorrestein P.C."/>
            <person name="Knight R."/>
            <person name="Pevzner P."/>
            <person name="Gerwick W.H."/>
            <person name="Gerwick L."/>
        </authorList>
    </citation>
    <scope>NUCLEOTIDE SEQUENCE</scope>
    <source>
        <strain evidence="6">SIO1C4</strain>
    </source>
</reference>
<evidence type="ECO:0000256" key="1">
    <source>
        <dbReference type="ARBA" id="ARBA00022723"/>
    </source>
</evidence>
<feature type="domain" description="Enoyl reductase (ER)" evidence="5">
    <location>
        <begin position="16"/>
        <end position="335"/>
    </location>
</feature>
<dbReference type="Gene3D" id="3.40.50.720">
    <property type="entry name" value="NAD(P)-binding Rossmann-like Domain"/>
    <property type="match status" value="1"/>
</dbReference>
<keyword evidence="1 4" id="KW-0479">Metal-binding</keyword>
<dbReference type="PROSITE" id="PS01162">
    <property type="entry name" value="QOR_ZETA_CRYSTAL"/>
    <property type="match status" value="1"/>
</dbReference>
<dbReference type="InterPro" id="IPR002364">
    <property type="entry name" value="Quin_OxRdtase/zeta-crystal_CS"/>
</dbReference>
<accession>A0A6B3NFF6</accession>
<dbReference type="GO" id="GO:0016491">
    <property type="term" value="F:oxidoreductase activity"/>
    <property type="evidence" value="ECO:0007669"/>
    <property type="project" value="UniProtKB-KW"/>
</dbReference>
<keyword evidence="3 4" id="KW-0560">Oxidoreductase</keyword>
<dbReference type="AlphaFoldDB" id="A0A6B3NFF6"/>
<dbReference type="GO" id="GO:0008270">
    <property type="term" value="F:zinc ion binding"/>
    <property type="evidence" value="ECO:0007669"/>
    <property type="project" value="InterPro"/>
</dbReference>
<evidence type="ECO:0000256" key="3">
    <source>
        <dbReference type="ARBA" id="ARBA00023002"/>
    </source>
</evidence>
<dbReference type="SMART" id="SM00829">
    <property type="entry name" value="PKS_ER"/>
    <property type="match status" value="1"/>
</dbReference>